<evidence type="ECO:0000256" key="5">
    <source>
        <dbReference type="ARBA" id="ARBA00047960"/>
    </source>
</evidence>
<dbReference type="AlphaFoldDB" id="A0A9Q1GTX0"/>
<accession>A0A9Q1GTX0</accession>
<dbReference type="EC" id="2.5.1.18" evidence="2"/>
<evidence type="ECO:0000256" key="3">
    <source>
        <dbReference type="ARBA" id="ARBA00022575"/>
    </source>
</evidence>
<dbReference type="GO" id="GO:0009407">
    <property type="term" value="P:toxin catabolic process"/>
    <property type="evidence" value="ECO:0007669"/>
    <property type="project" value="UniProtKB-ARBA"/>
</dbReference>
<dbReference type="InterPro" id="IPR036282">
    <property type="entry name" value="Glutathione-S-Trfase_C_sf"/>
</dbReference>
<name>A0A9Q1GTX0_9CARY</name>
<evidence type="ECO:0000313" key="8">
    <source>
        <dbReference type="Proteomes" id="UP001153076"/>
    </source>
</evidence>
<keyword evidence="4" id="KW-0808">Transferase</keyword>
<protein>
    <recommendedName>
        <fullName evidence="2">glutathione transferase</fullName>
        <ecNumber evidence="2">2.5.1.18</ecNumber>
    </recommendedName>
</protein>
<evidence type="ECO:0000313" key="7">
    <source>
        <dbReference type="EMBL" id="KAJ8426013.1"/>
    </source>
</evidence>
<dbReference type="Pfam" id="PF14497">
    <property type="entry name" value="GST_C_3"/>
    <property type="match status" value="1"/>
</dbReference>
<organism evidence="7 8">
    <name type="scientific">Carnegiea gigantea</name>
    <dbReference type="NCBI Taxonomy" id="171969"/>
    <lineage>
        <taxon>Eukaryota</taxon>
        <taxon>Viridiplantae</taxon>
        <taxon>Streptophyta</taxon>
        <taxon>Embryophyta</taxon>
        <taxon>Tracheophyta</taxon>
        <taxon>Spermatophyta</taxon>
        <taxon>Magnoliopsida</taxon>
        <taxon>eudicotyledons</taxon>
        <taxon>Gunneridae</taxon>
        <taxon>Pentapetalae</taxon>
        <taxon>Caryophyllales</taxon>
        <taxon>Cactineae</taxon>
        <taxon>Cactaceae</taxon>
        <taxon>Cactoideae</taxon>
        <taxon>Echinocereeae</taxon>
        <taxon>Carnegiea</taxon>
    </lineage>
</organism>
<evidence type="ECO:0000256" key="4">
    <source>
        <dbReference type="ARBA" id="ARBA00022679"/>
    </source>
</evidence>
<dbReference type="OrthoDB" id="422574at2759"/>
<dbReference type="FunFam" id="1.20.1050.10:FF:000039">
    <property type="entry name" value="Glutathione S-transferase theta-1"/>
    <property type="match status" value="1"/>
</dbReference>
<feature type="domain" description="GST C-terminal" evidence="6">
    <location>
        <begin position="9"/>
        <end position="151"/>
    </location>
</feature>
<keyword evidence="8" id="KW-1185">Reference proteome</keyword>
<dbReference type="EMBL" id="JAKOGI010001364">
    <property type="protein sequence ID" value="KAJ8426013.1"/>
    <property type="molecule type" value="Genomic_DNA"/>
</dbReference>
<dbReference type="GO" id="GO:0004364">
    <property type="term" value="F:glutathione transferase activity"/>
    <property type="evidence" value="ECO:0007669"/>
    <property type="project" value="UniProtKB-EC"/>
</dbReference>
<comment type="similarity">
    <text evidence="1">Belongs to the GST superfamily. Theta family.</text>
</comment>
<dbReference type="Proteomes" id="UP001153076">
    <property type="component" value="Unassembled WGS sequence"/>
</dbReference>
<dbReference type="Gene3D" id="1.20.1050.10">
    <property type="match status" value="1"/>
</dbReference>
<reference evidence="7" key="1">
    <citation type="submission" date="2022-04" db="EMBL/GenBank/DDBJ databases">
        <title>Carnegiea gigantea Genome sequencing and assembly v2.</title>
        <authorList>
            <person name="Copetti D."/>
            <person name="Sanderson M.J."/>
            <person name="Burquez A."/>
            <person name="Wojciechowski M.F."/>
        </authorList>
    </citation>
    <scope>NUCLEOTIDE SEQUENCE</scope>
    <source>
        <strain evidence="7">SGP5-SGP5p</strain>
        <tissue evidence="7">Aerial part</tissue>
    </source>
</reference>
<comment type="caution">
    <text evidence="7">The sequence shown here is derived from an EMBL/GenBank/DDBJ whole genome shotgun (WGS) entry which is preliminary data.</text>
</comment>
<gene>
    <name evidence="7" type="ORF">Cgig2_026125</name>
</gene>
<sequence length="151" mass="17328">MHVNRYPTDLCRRAKLHAILDWHHTNLRQGAMGYLVNTVLAPKFGIPPNPKGAAECEQKLVASFSTIERMWLKGNAKFLMGEDKPSIADLCLVSEIMQLHMLSAEERDKMIGPYKKVQEWMEDVKNATNPHFDEVHQHLFEVIASFKKQEA</sequence>
<dbReference type="PANTHER" id="PTHR44750:SF1">
    <property type="entry name" value="GLUTATHIONE S-TRANSFERASE T1-RELATED"/>
    <property type="match status" value="1"/>
</dbReference>
<evidence type="ECO:0000259" key="6">
    <source>
        <dbReference type="PROSITE" id="PS50405"/>
    </source>
</evidence>
<dbReference type="PROSITE" id="PS50405">
    <property type="entry name" value="GST_CTER"/>
    <property type="match status" value="1"/>
</dbReference>
<proteinExistence type="inferred from homology"/>
<dbReference type="PANTHER" id="PTHR44750">
    <property type="entry name" value="GLUTATHIONE S-TRANSFERASE T1-RELATED"/>
    <property type="match status" value="1"/>
</dbReference>
<evidence type="ECO:0000256" key="1">
    <source>
        <dbReference type="ARBA" id="ARBA00009899"/>
    </source>
</evidence>
<dbReference type="InterPro" id="IPR010987">
    <property type="entry name" value="Glutathione-S-Trfase_C-like"/>
</dbReference>
<dbReference type="SUPFAM" id="SSF47616">
    <property type="entry name" value="GST C-terminal domain-like"/>
    <property type="match status" value="1"/>
</dbReference>
<dbReference type="InterPro" id="IPR004046">
    <property type="entry name" value="GST_C"/>
</dbReference>
<comment type="catalytic activity">
    <reaction evidence="5">
        <text>RX + glutathione = an S-substituted glutathione + a halide anion + H(+)</text>
        <dbReference type="Rhea" id="RHEA:16437"/>
        <dbReference type="ChEBI" id="CHEBI:15378"/>
        <dbReference type="ChEBI" id="CHEBI:16042"/>
        <dbReference type="ChEBI" id="CHEBI:17792"/>
        <dbReference type="ChEBI" id="CHEBI:57925"/>
        <dbReference type="ChEBI" id="CHEBI:90779"/>
        <dbReference type="EC" id="2.5.1.18"/>
    </reaction>
</comment>
<evidence type="ECO:0000256" key="2">
    <source>
        <dbReference type="ARBA" id="ARBA00012452"/>
    </source>
</evidence>
<dbReference type="InterPro" id="IPR043377">
    <property type="entry name" value="GSTT1/2/3"/>
</dbReference>
<keyword evidence="3" id="KW-0216">Detoxification</keyword>